<dbReference type="PANTHER" id="PTHR45833:SF1">
    <property type="entry name" value="METHIONINE SYNTHASE"/>
    <property type="match status" value="1"/>
</dbReference>
<dbReference type="GO" id="GO:0046872">
    <property type="term" value="F:metal ion binding"/>
    <property type="evidence" value="ECO:0007669"/>
    <property type="project" value="UniProtKB-KW"/>
</dbReference>
<dbReference type="InterPro" id="IPR050554">
    <property type="entry name" value="Met_Synthase/Corrinoid"/>
</dbReference>
<protein>
    <submittedName>
        <fullName evidence="4">Cobalamin-dependent protein</fullName>
    </submittedName>
</protein>
<keyword evidence="1" id="KW-0479">Metal-binding</keyword>
<sequence>MISNSKEVLDFVDRLVRIDRLGAEKIFNAIREQGSMSRTVDQLILPALEVIGNGWEEGTVALAQVYMSSRICEELMTHVPPDDVAEHLGNLPMAIAVLEDYHQLGKIIISACLRASGYSFQDYGRVTPEELAQRIVEDSIEIVLISTLMLRSALLVKEVKDLLAKSGSSARIVVGGAPFRFDPQLWQEVGADAMGANATEAVAAIATCMGRK</sequence>
<dbReference type="Gene3D" id="1.10.1240.10">
    <property type="entry name" value="Methionine synthase domain"/>
    <property type="match status" value="1"/>
</dbReference>
<dbReference type="GO" id="GO:0046653">
    <property type="term" value="P:tetrahydrofolate metabolic process"/>
    <property type="evidence" value="ECO:0007669"/>
    <property type="project" value="TreeGrafter"/>
</dbReference>
<dbReference type="Pfam" id="PF02607">
    <property type="entry name" value="B12-binding_2"/>
    <property type="match status" value="1"/>
</dbReference>
<gene>
    <name evidence="4" type="ORF">Q3M24_14280</name>
</gene>
<dbReference type="InterPro" id="IPR006158">
    <property type="entry name" value="Cobalamin-bd"/>
</dbReference>
<dbReference type="KEGG" id="eaj:Q3M24_14280"/>
<dbReference type="Gene3D" id="3.40.50.280">
    <property type="entry name" value="Cobalamin-binding domain"/>
    <property type="match status" value="1"/>
</dbReference>
<proteinExistence type="predicted"/>
<dbReference type="InterPro" id="IPR036594">
    <property type="entry name" value="Meth_synthase_dom"/>
</dbReference>
<dbReference type="EMBL" id="CP159373">
    <property type="protein sequence ID" value="XCN71479.1"/>
    <property type="molecule type" value="Genomic_DNA"/>
</dbReference>
<organism evidence="4">
    <name type="scientific">Candidatus Electrothrix aestuarii</name>
    <dbReference type="NCBI Taxonomy" id="3062594"/>
    <lineage>
        <taxon>Bacteria</taxon>
        <taxon>Pseudomonadati</taxon>
        <taxon>Thermodesulfobacteriota</taxon>
        <taxon>Desulfobulbia</taxon>
        <taxon>Desulfobulbales</taxon>
        <taxon>Desulfobulbaceae</taxon>
        <taxon>Candidatus Electrothrix</taxon>
    </lineage>
</organism>
<dbReference type="Pfam" id="PF02310">
    <property type="entry name" value="B12-binding"/>
    <property type="match status" value="1"/>
</dbReference>
<dbReference type="InterPro" id="IPR036724">
    <property type="entry name" value="Cobalamin-bd_sf"/>
</dbReference>
<dbReference type="GO" id="GO:0050667">
    <property type="term" value="P:homocysteine metabolic process"/>
    <property type="evidence" value="ECO:0007669"/>
    <property type="project" value="TreeGrafter"/>
</dbReference>
<feature type="domain" description="B12-binding" evidence="3">
    <location>
        <begin position="89"/>
        <end position="212"/>
    </location>
</feature>
<dbReference type="AlphaFoldDB" id="A0AAU8LRI3"/>
<accession>A0AAU8LRI3</accession>
<reference evidence="4" key="1">
    <citation type="journal article" date="2024" name="Syst. Appl. Microbiol.">
        <title>First single-strain enrichments of Electrothrix cable bacteria, description of E. aestuarii sp. nov. and E. rattekaaiensis sp. nov., and proposal of a cable bacteria taxonomy following the rules of the SeqCode.</title>
        <authorList>
            <person name="Plum-Jensen L.E."/>
            <person name="Schramm A."/>
            <person name="Marshall I.P.G."/>
        </authorList>
    </citation>
    <scope>NUCLEOTIDE SEQUENCE</scope>
    <source>
        <strain evidence="4">Rat1</strain>
    </source>
</reference>
<evidence type="ECO:0000256" key="2">
    <source>
        <dbReference type="ARBA" id="ARBA00023285"/>
    </source>
</evidence>
<evidence type="ECO:0000259" key="3">
    <source>
        <dbReference type="PROSITE" id="PS51332"/>
    </source>
</evidence>
<dbReference type="InterPro" id="IPR003759">
    <property type="entry name" value="Cbl-bd_cap"/>
</dbReference>
<evidence type="ECO:0000256" key="1">
    <source>
        <dbReference type="ARBA" id="ARBA00022723"/>
    </source>
</evidence>
<dbReference type="GO" id="GO:0031419">
    <property type="term" value="F:cobalamin binding"/>
    <property type="evidence" value="ECO:0007669"/>
    <property type="project" value="InterPro"/>
</dbReference>
<evidence type="ECO:0000313" key="4">
    <source>
        <dbReference type="EMBL" id="XCN71479.1"/>
    </source>
</evidence>
<name>A0AAU8LRI3_9BACT</name>
<dbReference type="PROSITE" id="PS51332">
    <property type="entry name" value="B12_BINDING"/>
    <property type="match status" value="1"/>
</dbReference>
<keyword evidence="2" id="KW-0170">Cobalt</keyword>
<reference evidence="4" key="2">
    <citation type="submission" date="2024-06" db="EMBL/GenBank/DDBJ databases">
        <authorList>
            <person name="Plum-Jensen L.E."/>
            <person name="Schramm A."/>
            <person name="Marshall I.P.G."/>
        </authorList>
    </citation>
    <scope>NUCLEOTIDE SEQUENCE</scope>
    <source>
        <strain evidence="4">Rat1</strain>
    </source>
</reference>
<dbReference type="GO" id="GO:0005829">
    <property type="term" value="C:cytosol"/>
    <property type="evidence" value="ECO:0007669"/>
    <property type="project" value="TreeGrafter"/>
</dbReference>
<dbReference type="PANTHER" id="PTHR45833">
    <property type="entry name" value="METHIONINE SYNTHASE"/>
    <property type="match status" value="1"/>
</dbReference>
<dbReference type="GO" id="GO:0008705">
    <property type="term" value="F:methionine synthase activity"/>
    <property type="evidence" value="ECO:0007669"/>
    <property type="project" value="TreeGrafter"/>
</dbReference>
<dbReference type="SUPFAM" id="SSF52242">
    <property type="entry name" value="Cobalamin (vitamin B12)-binding domain"/>
    <property type="match status" value="1"/>
</dbReference>